<feature type="binding site" evidence="15">
    <location>
        <position position="335"/>
    </location>
    <ligand>
        <name>Mg(2+)</name>
        <dbReference type="ChEBI" id="CHEBI:18420"/>
        <label>2</label>
    </ligand>
</feature>
<evidence type="ECO:0000256" key="2">
    <source>
        <dbReference type="ARBA" id="ARBA00010871"/>
    </source>
</evidence>
<feature type="binding site" evidence="14">
    <location>
        <position position="160"/>
    </location>
    <ligand>
        <name>ATP</name>
        <dbReference type="ChEBI" id="CHEBI:30616"/>
    </ligand>
</feature>
<dbReference type="GO" id="GO:0008716">
    <property type="term" value="F:D-alanine-D-alanine ligase activity"/>
    <property type="evidence" value="ECO:0007669"/>
    <property type="project" value="UniProtKB-UniRule"/>
</dbReference>
<evidence type="ECO:0000256" key="10">
    <source>
        <dbReference type="ARBA" id="ARBA00023211"/>
    </source>
</evidence>
<keyword evidence="10 15" id="KW-0464">Manganese</keyword>
<dbReference type="GO" id="GO:0009252">
    <property type="term" value="P:peptidoglycan biosynthetic process"/>
    <property type="evidence" value="ECO:0007669"/>
    <property type="project" value="UniProtKB-UniRule"/>
</dbReference>
<dbReference type="SUPFAM" id="SSF52440">
    <property type="entry name" value="PreATP-grasp domain"/>
    <property type="match status" value="1"/>
</dbReference>
<evidence type="ECO:0000256" key="15">
    <source>
        <dbReference type="PIRSR" id="PIRSR039102-3"/>
    </source>
</evidence>
<feature type="binding site" evidence="15">
    <location>
        <position position="337"/>
    </location>
    <ligand>
        <name>Mg(2+)</name>
        <dbReference type="ChEBI" id="CHEBI:18420"/>
        <label>2</label>
    </ligand>
</feature>
<gene>
    <name evidence="12" type="primary">ddl</name>
    <name evidence="18" type="ORF">H9751_06625</name>
</gene>
<feature type="binding site" evidence="14">
    <location>
        <begin position="199"/>
        <end position="201"/>
    </location>
    <ligand>
        <name>ATP</name>
        <dbReference type="ChEBI" id="CHEBI:30616"/>
    </ligand>
</feature>
<keyword evidence="8 12" id="KW-0133">Cell shape</keyword>
<feature type="binding site" evidence="14">
    <location>
        <begin position="237"/>
        <end position="244"/>
    </location>
    <ligand>
        <name>ATP</name>
        <dbReference type="ChEBI" id="CHEBI:30616"/>
    </ligand>
</feature>
<feature type="domain" description="ATP-grasp" evidence="17">
    <location>
        <begin position="164"/>
        <end position="368"/>
    </location>
</feature>
<comment type="cofactor">
    <cofactor evidence="1">
        <name>Mn(2+)</name>
        <dbReference type="ChEBI" id="CHEBI:29035"/>
    </cofactor>
</comment>
<keyword evidence="3 12" id="KW-0436">Ligase</keyword>
<feature type="active site" evidence="13">
    <location>
        <position position="207"/>
    </location>
</feature>
<keyword evidence="5 14" id="KW-0547">Nucleotide-binding</keyword>
<dbReference type="GO" id="GO:0005829">
    <property type="term" value="C:cytosol"/>
    <property type="evidence" value="ECO:0007669"/>
    <property type="project" value="TreeGrafter"/>
</dbReference>
<sequence>MTEPANQTSQPRRTTVAVLYGGQSTEHSVSCISAGAVMSHLDPDRYEVVPVGITSTGIWVAGTTDPEKLTAKGRDLPTVSGGRAVSFDLGTPAAAGHVGEGNSGAALRFGDGSLYARVDVVFPVLHGINGEDGTVQGYLELANVPYVGSGVFASAACMDKQFTKAVARHAGIPVGDEIVLTEQRELADEEKARLGLPVFVKPARGGSSIGVSKVSDWADLLAAETEAFRHDGKILVEAMLHGVEVECGVLQYPDGAVRASYPSMLKGTEDGPEGFYGFDTKYLDDIISYEIPAPLPEAQVAEVRRLAVETFTALDCSGLARVDFFVTEDGPVLNEPNTMPGFTPISMYPKMFEATGVAYPELLDILIAQALR</sequence>
<evidence type="ECO:0000256" key="9">
    <source>
        <dbReference type="ARBA" id="ARBA00022984"/>
    </source>
</evidence>
<keyword evidence="9 12" id="KW-0573">Peptidoglycan synthesis</keyword>
<dbReference type="NCBIfam" id="TIGR01205">
    <property type="entry name" value="D_ala_D_alaTIGR"/>
    <property type="match status" value="1"/>
</dbReference>
<keyword evidence="7 15" id="KW-0460">Magnesium</keyword>
<keyword evidence="11 12" id="KW-0961">Cell wall biogenesis/degradation</keyword>
<evidence type="ECO:0000256" key="12">
    <source>
        <dbReference type="HAMAP-Rule" id="MF_00047"/>
    </source>
</evidence>
<dbReference type="Proteomes" id="UP000823858">
    <property type="component" value="Unassembled WGS sequence"/>
</dbReference>
<dbReference type="InterPro" id="IPR011761">
    <property type="entry name" value="ATP-grasp"/>
</dbReference>
<comment type="similarity">
    <text evidence="2 12">Belongs to the D-alanine--D-alanine ligase family.</text>
</comment>
<dbReference type="NCBIfam" id="NF002528">
    <property type="entry name" value="PRK01966.1-4"/>
    <property type="match status" value="1"/>
</dbReference>
<feature type="active site" evidence="13">
    <location>
        <position position="26"/>
    </location>
</feature>
<evidence type="ECO:0000256" key="14">
    <source>
        <dbReference type="PIRSR" id="PIRSR039102-2"/>
    </source>
</evidence>
<feature type="binding site" evidence="15">
    <location>
        <position position="335"/>
    </location>
    <ligand>
        <name>Mg(2+)</name>
        <dbReference type="ChEBI" id="CHEBI:18420"/>
        <label>1</label>
    </ligand>
</feature>
<dbReference type="GO" id="GO:0046872">
    <property type="term" value="F:metal ion binding"/>
    <property type="evidence" value="ECO:0007669"/>
    <property type="project" value="UniProtKB-KW"/>
</dbReference>
<evidence type="ECO:0000256" key="16">
    <source>
        <dbReference type="PROSITE-ProRule" id="PRU00409"/>
    </source>
</evidence>
<dbReference type="GO" id="GO:0071555">
    <property type="term" value="P:cell wall organization"/>
    <property type="evidence" value="ECO:0007669"/>
    <property type="project" value="UniProtKB-KW"/>
</dbReference>
<proteinExistence type="inferred from homology"/>
<dbReference type="InterPro" id="IPR011095">
    <property type="entry name" value="Dala_Dala_lig_C"/>
</dbReference>
<dbReference type="GO" id="GO:0008360">
    <property type="term" value="P:regulation of cell shape"/>
    <property type="evidence" value="ECO:0007669"/>
    <property type="project" value="UniProtKB-KW"/>
</dbReference>
<evidence type="ECO:0000256" key="4">
    <source>
        <dbReference type="ARBA" id="ARBA00022723"/>
    </source>
</evidence>
<evidence type="ECO:0000256" key="1">
    <source>
        <dbReference type="ARBA" id="ARBA00001936"/>
    </source>
</evidence>
<dbReference type="Gene3D" id="3.30.470.20">
    <property type="entry name" value="ATP-grasp fold, B domain"/>
    <property type="match status" value="1"/>
</dbReference>
<dbReference type="PROSITE" id="PS00843">
    <property type="entry name" value="DALA_DALA_LIGASE_1"/>
    <property type="match status" value="1"/>
</dbReference>
<reference evidence="18" key="1">
    <citation type="journal article" date="2021" name="PeerJ">
        <title>Extensive microbial diversity within the chicken gut microbiome revealed by metagenomics and culture.</title>
        <authorList>
            <person name="Gilroy R."/>
            <person name="Ravi A."/>
            <person name="Getino M."/>
            <person name="Pursley I."/>
            <person name="Horton D.L."/>
            <person name="Alikhan N.F."/>
            <person name="Baker D."/>
            <person name="Gharbi K."/>
            <person name="Hall N."/>
            <person name="Watson M."/>
            <person name="Adriaenssens E.M."/>
            <person name="Foster-Nyarko E."/>
            <person name="Jarju S."/>
            <person name="Secka A."/>
            <person name="Antonio M."/>
            <person name="Oren A."/>
            <person name="Chaudhuri R.R."/>
            <person name="La Ragione R."/>
            <person name="Hildebrand F."/>
            <person name="Pallen M.J."/>
        </authorList>
    </citation>
    <scope>NUCLEOTIDE SEQUENCE</scope>
    <source>
        <strain evidence="18">ChiHjej13B12-4958</strain>
    </source>
</reference>
<dbReference type="PIRSF" id="PIRSF039102">
    <property type="entry name" value="Ddl/VanB"/>
    <property type="match status" value="1"/>
</dbReference>
<dbReference type="HAMAP" id="MF_00047">
    <property type="entry name" value="Dala_Dala_lig"/>
    <property type="match status" value="1"/>
</dbReference>
<evidence type="ECO:0000313" key="19">
    <source>
        <dbReference type="Proteomes" id="UP000823858"/>
    </source>
</evidence>
<evidence type="ECO:0000256" key="7">
    <source>
        <dbReference type="ARBA" id="ARBA00022842"/>
    </source>
</evidence>
<evidence type="ECO:0000256" key="11">
    <source>
        <dbReference type="ARBA" id="ARBA00023316"/>
    </source>
</evidence>
<dbReference type="InterPro" id="IPR016185">
    <property type="entry name" value="PreATP-grasp_dom_sf"/>
</dbReference>
<evidence type="ECO:0000313" key="18">
    <source>
        <dbReference type="EMBL" id="HJC85200.1"/>
    </source>
</evidence>
<feature type="binding site" evidence="15">
    <location>
        <position position="323"/>
    </location>
    <ligand>
        <name>Mg(2+)</name>
        <dbReference type="ChEBI" id="CHEBI:18420"/>
        <label>1</label>
    </ligand>
</feature>
<dbReference type="PANTHER" id="PTHR23132">
    <property type="entry name" value="D-ALANINE--D-ALANINE LIGASE"/>
    <property type="match status" value="1"/>
</dbReference>
<dbReference type="EMBL" id="DWVP01000014">
    <property type="protein sequence ID" value="HJC85200.1"/>
    <property type="molecule type" value="Genomic_DNA"/>
</dbReference>
<comment type="subcellular location">
    <subcellularLocation>
        <location evidence="12">Cytoplasm</location>
    </subcellularLocation>
</comment>
<evidence type="ECO:0000256" key="5">
    <source>
        <dbReference type="ARBA" id="ARBA00022741"/>
    </source>
</evidence>
<comment type="function">
    <text evidence="12">Cell wall formation.</text>
</comment>
<dbReference type="PANTHER" id="PTHR23132:SF25">
    <property type="entry name" value="D-ALANINE--D-ALANINE LIGASE A"/>
    <property type="match status" value="1"/>
</dbReference>
<keyword evidence="12" id="KW-0963">Cytoplasm</keyword>
<feature type="binding site" evidence="14">
    <location>
        <begin position="207"/>
        <end position="208"/>
    </location>
    <ligand>
        <name>ATP</name>
        <dbReference type="ChEBI" id="CHEBI:30616"/>
    </ligand>
</feature>
<comment type="caution">
    <text evidence="18">The sequence shown here is derived from an EMBL/GenBank/DDBJ whole genome shotgun (WGS) entry which is preliminary data.</text>
</comment>
<dbReference type="InterPro" id="IPR005905">
    <property type="entry name" value="D_ala_D_ala"/>
</dbReference>
<dbReference type="PROSITE" id="PS00844">
    <property type="entry name" value="DALA_DALA_LIGASE_2"/>
    <property type="match status" value="1"/>
</dbReference>
<dbReference type="PROSITE" id="PS50975">
    <property type="entry name" value="ATP_GRASP"/>
    <property type="match status" value="1"/>
</dbReference>
<feature type="active site" evidence="13">
    <location>
        <position position="346"/>
    </location>
</feature>
<dbReference type="SUPFAM" id="SSF56059">
    <property type="entry name" value="Glutathione synthetase ATP-binding domain-like"/>
    <property type="match status" value="1"/>
</dbReference>
<reference evidence="18" key="2">
    <citation type="submission" date="2021-04" db="EMBL/GenBank/DDBJ databases">
        <authorList>
            <person name="Gilroy R."/>
        </authorList>
    </citation>
    <scope>NUCLEOTIDE SEQUENCE</scope>
    <source>
        <strain evidence="18">ChiHjej13B12-4958</strain>
    </source>
</reference>
<dbReference type="AlphaFoldDB" id="A0A9D2TQB9"/>
<comment type="cofactor">
    <cofactor evidence="15">
        <name>Mg(2+)</name>
        <dbReference type="ChEBI" id="CHEBI:18420"/>
    </cofactor>
    <cofactor evidence="15">
        <name>Mn(2+)</name>
        <dbReference type="ChEBI" id="CHEBI:29035"/>
    </cofactor>
    <text evidence="15">Binds 2 magnesium or manganese ions per subunit.</text>
</comment>
<dbReference type="InterPro" id="IPR013815">
    <property type="entry name" value="ATP_grasp_subdomain_1"/>
</dbReference>
<dbReference type="EC" id="6.3.2.4" evidence="12"/>
<evidence type="ECO:0000256" key="8">
    <source>
        <dbReference type="ARBA" id="ARBA00022960"/>
    </source>
</evidence>
<evidence type="ECO:0000256" key="3">
    <source>
        <dbReference type="ARBA" id="ARBA00022598"/>
    </source>
</evidence>
<accession>A0A9D2TQB9</accession>
<dbReference type="Gene3D" id="3.40.50.20">
    <property type="match status" value="1"/>
</dbReference>
<evidence type="ECO:0000259" key="17">
    <source>
        <dbReference type="PROSITE" id="PS50975"/>
    </source>
</evidence>
<dbReference type="InterPro" id="IPR000291">
    <property type="entry name" value="D-Ala_lig_Van_CS"/>
</dbReference>
<dbReference type="InterPro" id="IPR011127">
    <property type="entry name" value="Dala_Dala_lig_N"/>
</dbReference>
<evidence type="ECO:0000256" key="6">
    <source>
        <dbReference type="ARBA" id="ARBA00022840"/>
    </source>
</evidence>
<keyword evidence="4 15" id="KW-0479">Metal-binding</keyword>
<comment type="pathway">
    <text evidence="12">Cell wall biogenesis; peptidoglycan biosynthesis.</text>
</comment>
<keyword evidence="6 16" id="KW-0067">ATP-binding</keyword>
<dbReference type="Gene3D" id="3.30.1490.20">
    <property type="entry name" value="ATP-grasp fold, A domain"/>
    <property type="match status" value="1"/>
</dbReference>
<organism evidence="18 19">
    <name type="scientific">Candidatus Corynebacterium faecigallinarum</name>
    <dbReference type="NCBI Taxonomy" id="2838528"/>
    <lineage>
        <taxon>Bacteria</taxon>
        <taxon>Bacillati</taxon>
        <taxon>Actinomycetota</taxon>
        <taxon>Actinomycetes</taxon>
        <taxon>Mycobacteriales</taxon>
        <taxon>Corynebacteriaceae</taxon>
        <taxon>Corynebacterium</taxon>
    </lineage>
</organism>
<dbReference type="Pfam" id="PF01820">
    <property type="entry name" value="Dala_Dala_lig_N"/>
    <property type="match status" value="1"/>
</dbReference>
<feature type="binding site" evidence="14">
    <location>
        <begin position="334"/>
        <end position="335"/>
    </location>
    <ligand>
        <name>ATP</name>
        <dbReference type="ChEBI" id="CHEBI:30616"/>
    </ligand>
</feature>
<comment type="catalytic activity">
    <reaction evidence="12">
        <text>2 D-alanine + ATP = D-alanyl-D-alanine + ADP + phosphate + H(+)</text>
        <dbReference type="Rhea" id="RHEA:11224"/>
        <dbReference type="ChEBI" id="CHEBI:15378"/>
        <dbReference type="ChEBI" id="CHEBI:30616"/>
        <dbReference type="ChEBI" id="CHEBI:43474"/>
        <dbReference type="ChEBI" id="CHEBI:57416"/>
        <dbReference type="ChEBI" id="CHEBI:57822"/>
        <dbReference type="ChEBI" id="CHEBI:456216"/>
        <dbReference type="EC" id="6.3.2.4"/>
    </reaction>
</comment>
<dbReference type="Pfam" id="PF07478">
    <property type="entry name" value="Dala_Dala_lig_C"/>
    <property type="match status" value="1"/>
</dbReference>
<dbReference type="GO" id="GO:0005524">
    <property type="term" value="F:ATP binding"/>
    <property type="evidence" value="ECO:0007669"/>
    <property type="project" value="UniProtKB-UniRule"/>
</dbReference>
<protein>
    <recommendedName>
        <fullName evidence="12">D-alanine--D-alanine ligase</fullName>
        <ecNumber evidence="12">6.3.2.4</ecNumber>
    </recommendedName>
    <alternativeName>
        <fullName evidence="12">D-Ala-D-Ala ligase</fullName>
    </alternativeName>
    <alternativeName>
        <fullName evidence="12">D-alanylalanine synthetase</fullName>
    </alternativeName>
</protein>
<evidence type="ECO:0000256" key="13">
    <source>
        <dbReference type="PIRSR" id="PIRSR039102-1"/>
    </source>
</evidence>
<name>A0A9D2TQB9_9CORY</name>